<dbReference type="PANTHER" id="PTHR43790:SF8">
    <property type="entry name" value="SUGAR ABC TRANSPORTER ATP-BINDING PROTEIN"/>
    <property type="match status" value="1"/>
</dbReference>
<protein>
    <submittedName>
        <fullName evidence="5">ATP-binding cassette domain-containing protein</fullName>
    </submittedName>
</protein>
<organism evidence="5 6">
    <name type="scientific">Mesorhizobium ciceri</name>
    <dbReference type="NCBI Taxonomy" id="39645"/>
    <lineage>
        <taxon>Bacteria</taxon>
        <taxon>Pseudomonadati</taxon>
        <taxon>Pseudomonadota</taxon>
        <taxon>Alphaproteobacteria</taxon>
        <taxon>Hyphomicrobiales</taxon>
        <taxon>Phyllobacteriaceae</taxon>
        <taxon>Mesorhizobium</taxon>
    </lineage>
</organism>
<dbReference type="InterPro" id="IPR003439">
    <property type="entry name" value="ABC_transporter-like_ATP-bd"/>
</dbReference>
<evidence type="ECO:0000259" key="4">
    <source>
        <dbReference type="PROSITE" id="PS50893"/>
    </source>
</evidence>
<dbReference type="InterPro" id="IPR017871">
    <property type="entry name" value="ABC_transporter-like_CS"/>
</dbReference>
<evidence type="ECO:0000256" key="1">
    <source>
        <dbReference type="ARBA" id="ARBA00005417"/>
    </source>
</evidence>
<accession>A0AB38THD1</accession>
<dbReference type="InterPro" id="IPR003593">
    <property type="entry name" value="AAA+_ATPase"/>
</dbReference>
<sequence length="275" mass="29252">MASENRPLIELQGVSKRFAGVQALTDVSLSVPAGQVVCLLGDNGAGKSTLIKILSGFHGPSEGKILLDGVETQFTDPRDARARGIATVHQDIGTIPLMSVGRNFFLGAEPKKGVWPFQRLDIEKANRVSVEQIRRFGITRVRDGNQLVGSLSGGERQVLAIGRAMYFGARVLILDEPTSALGVKEAATVLRFIQAARAEGVGIVFITHNAHHATLVGDLFTVLIQGRVAASFKRGEKSSTELLSLMAGGEQMEDIAGELAVLAPTVTTTPLGETQ</sequence>
<keyword evidence="3 5" id="KW-0067">ATP-binding</keyword>
<feature type="domain" description="ABC transporter" evidence="4">
    <location>
        <begin position="9"/>
        <end position="250"/>
    </location>
</feature>
<dbReference type="Gene3D" id="3.40.50.300">
    <property type="entry name" value="P-loop containing nucleotide triphosphate hydrolases"/>
    <property type="match status" value="1"/>
</dbReference>
<gene>
    <name evidence="5" type="ORF">LRP29_14110</name>
</gene>
<dbReference type="CDD" id="cd03216">
    <property type="entry name" value="ABC_Carb_Monos_I"/>
    <property type="match status" value="1"/>
</dbReference>
<dbReference type="InterPro" id="IPR027417">
    <property type="entry name" value="P-loop_NTPase"/>
</dbReference>
<evidence type="ECO:0000313" key="5">
    <source>
        <dbReference type="EMBL" id="UTU54451.1"/>
    </source>
</evidence>
<dbReference type="EMBL" id="CP088147">
    <property type="protein sequence ID" value="UTU54451.1"/>
    <property type="molecule type" value="Genomic_DNA"/>
</dbReference>
<keyword evidence="2" id="KW-0547">Nucleotide-binding</keyword>
<dbReference type="PROSITE" id="PS50893">
    <property type="entry name" value="ABC_TRANSPORTER_2"/>
    <property type="match status" value="1"/>
</dbReference>
<dbReference type="GO" id="GO:0016887">
    <property type="term" value="F:ATP hydrolysis activity"/>
    <property type="evidence" value="ECO:0007669"/>
    <property type="project" value="InterPro"/>
</dbReference>
<dbReference type="InterPro" id="IPR050107">
    <property type="entry name" value="ABC_carbohydrate_import_ATPase"/>
</dbReference>
<dbReference type="SMART" id="SM00382">
    <property type="entry name" value="AAA"/>
    <property type="match status" value="1"/>
</dbReference>
<dbReference type="PANTHER" id="PTHR43790">
    <property type="entry name" value="CARBOHYDRATE TRANSPORT ATP-BINDING PROTEIN MG119-RELATED"/>
    <property type="match status" value="1"/>
</dbReference>
<evidence type="ECO:0000256" key="2">
    <source>
        <dbReference type="ARBA" id="ARBA00022741"/>
    </source>
</evidence>
<dbReference type="PROSITE" id="PS00211">
    <property type="entry name" value="ABC_TRANSPORTER_1"/>
    <property type="match status" value="1"/>
</dbReference>
<evidence type="ECO:0000313" key="6">
    <source>
        <dbReference type="Proteomes" id="UP001060070"/>
    </source>
</evidence>
<dbReference type="AlphaFoldDB" id="A0AB38THD1"/>
<dbReference type="Pfam" id="PF00005">
    <property type="entry name" value="ABC_tran"/>
    <property type="match status" value="1"/>
</dbReference>
<name>A0AB38THD1_9HYPH</name>
<comment type="similarity">
    <text evidence="1">Belongs to the ABC transporter superfamily.</text>
</comment>
<keyword evidence="6" id="KW-1185">Reference proteome</keyword>
<evidence type="ECO:0000256" key="3">
    <source>
        <dbReference type="ARBA" id="ARBA00022840"/>
    </source>
</evidence>
<dbReference type="SUPFAM" id="SSF52540">
    <property type="entry name" value="P-loop containing nucleoside triphosphate hydrolases"/>
    <property type="match status" value="1"/>
</dbReference>
<reference evidence="5 6" key="1">
    <citation type="journal article" date="2022" name="Microbiol. Resour. Announc.">
        <title>Complete Genome Sequence of Mesorhizobium ciceri Strain R30, a Rhizobium Used as a Commercial Inoculant for Chickpea in Argentina.</title>
        <authorList>
            <person name="Foresto E."/>
            <person name="Revale S."/>
            <person name="Primo E."/>
            <person name="Nievas F."/>
            <person name="Carezzano E."/>
            <person name="Puente M."/>
            <person name="Alzari P."/>
            <person name="Mart M."/>
            <person name="Ben-Assaya M."/>
            <person name="Mornico D."/>
            <person name="Santoro M."/>
            <person name="Mart F."/>
            <person name="Giordano W."/>
            <person name="Bogino P."/>
        </authorList>
    </citation>
    <scope>NUCLEOTIDE SEQUENCE [LARGE SCALE GENOMIC DNA]</scope>
    <source>
        <strain evidence="5 6">R30</strain>
    </source>
</reference>
<dbReference type="RefSeq" id="WP_024504916.1">
    <property type="nucleotide sequence ID" value="NZ_CP088147.1"/>
</dbReference>
<dbReference type="Proteomes" id="UP001060070">
    <property type="component" value="Chromosome"/>
</dbReference>
<dbReference type="GO" id="GO:0005524">
    <property type="term" value="F:ATP binding"/>
    <property type="evidence" value="ECO:0007669"/>
    <property type="project" value="UniProtKB-KW"/>
</dbReference>
<proteinExistence type="inferred from homology"/>